<dbReference type="STRING" id="695939.SAMN00790413_01454"/>
<sequence length="146" mass="15216">MGRVRATPESAFMNSVTSVSSLTLSVLPGEYSVAQLPPSAPLPVWAASGKLWAIVGAPGEISVVTESARIPADVQAENGWAALQLHGPFPFHLTGVLSAVLVPLRGAGVGIFALSTFDTDYVLVKAQRLAEALQALRSAGHTVTER</sequence>
<dbReference type="InterPro" id="IPR045865">
    <property type="entry name" value="ACT-like_dom_sf"/>
</dbReference>
<evidence type="ECO:0000313" key="3">
    <source>
        <dbReference type="EMBL" id="SMB92133.1"/>
    </source>
</evidence>
<dbReference type="SUPFAM" id="SSF55021">
    <property type="entry name" value="ACT-like"/>
    <property type="match status" value="2"/>
</dbReference>
<evidence type="ECO:0000259" key="2">
    <source>
        <dbReference type="Pfam" id="PF21631"/>
    </source>
</evidence>
<name>A0A1W1VFZ9_9DEIO</name>
<organism evidence="3 4">
    <name type="scientific">Deinococcus hopiensis KR-140</name>
    <dbReference type="NCBI Taxonomy" id="695939"/>
    <lineage>
        <taxon>Bacteria</taxon>
        <taxon>Thermotogati</taxon>
        <taxon>Deinococcota</taxon>
        <taxon>Deinococci</taxon>
        <taxon>Deinococcales</taxon>
        <taxon>Deinococcaceae</taxon>
        <taxon>Deinococcus</taxon>
    </lineage>
</organism>
<dbReference type="InterPro" id="IPR016540">
    <property type="entry name" value="UCP008459"/>
</dbReference>
<dbReference type="Pfam" id="PF21631">
    <property type="entry name" value="A9CJY8-like_N"/>
    <property type="match status" value="1"/>
</dbReference>
<dbReference type="PANTHER" id="PTHR31131">
    <property type="entry name" value="CHROMOSOME 1, WHOLE GENOME SHOTGUN SEQUENCE"/>
    <property type="match status" value="1"/>
</dbReference>
<dbReference type="Pfam" id="PF13840">
    <property type="entry name" value="ACT_7"/>
    <property type="match status" value="1"/>
</dbReference>
<dbReference type="InterPro" id="IPR051719">
    <property type="entry name" value="CASTOR_mTORC1"/>
</dbReference>
<reference evidence="3 4" key="1">
    <citation type="submission" date="2017-04" db="EMBL/GenBank/DDBJ databases">
        <authorList>
            <person name="Afonso C.L."/>
            <person name="Miller P.J."/>
            <person name="Scott M.A."/>
            <person name="Spackman E."/>
            <person name="Goraichik I."/>
            <person name="Dimitrov K.M."/>
            <person name="Suarez D.L."/>
            <person name="Swayne D.E."/>
        </authorList>
    </citation>
    <scope>NUCLEOTIDE SEQUENCE [LARGE SCALE GENOMIC DNA]</scope>
    <source>
        <strain evidence="3 4">KR-140</strain>
    </source>
</reference>
<protein>
    <submittedName>
        <fullName evidence="3">Uncharacterized protein</fullName>
    </submittedName>
</protein>
<accession>A0A1W1VFZ9</accession>
<dbReference type="Proteomes" id="UP000192582">
    <property type="component" value="Unassembled WGS sequence"/>
</dbReference>
<gene>
    <name evidence="3" type="ORF">SAMN00790413_01454</name>
</gene>
<dbReference type="AlphaFoldDB" id="A0A1W1VFZ9"/>
<dbReference type="InterPro" id="IPR027795">
    <property type="entry name" value="CASTOR_ACT_dom"/>
</dbReference>
<feature type="domain" description="CASTOR ACT" evidence="1">
    <location>
        <begin position="76"/>
        <end position="138"/>
    </location>
</feature>
<dbReference type="PIRSF" id="PIRSF008459">
    <property type="entry name" value="UCP008459"/>
    <property type="match status" value="1"/>
</dbReference>
<dbReference type="Gene3D" id="3.30.2130.10">
    <property type="entry name" value="VC0802-like"/>
    <property type="match status" value="1"/>
</dbReference>
<dbReference type="EMBL" id="FWWU01000009">
    <property type="protein sequence ID" value="SMB92133.1"/>
    <property type="molecule type" value="Genomic_DNA"/>
</dbReference>
<dbReference type="InterPro" id="IPR049447">
    <property type="entry name" value="A9CJY8-like_N"/>
</dbReference>
<dbReference type="PANTHER" id="PTHR31131:SF6">
    <property type="entry name" value="CASTOR ACT DOMAIN-CONTAINING PROTEIN"/>
    <property type="match status" value="1"/>
</dbReference>
<feature type="domain" description="A9CJY8-like N-terminal" evidence="2">
    <location>
        <begin position="29"/>
        <end position="73"/>
    </location>
</feature>
<evidence type="ECO:0000313" key="4">
    <source>
        <dbReference type="Proteomes" id="UP000192582"/>
    </source>
</evidence>
<proteinExistence type="predicted"/>
<keyword evidence="4" id="KW-1185">Reference proteome</keyword>
<evidence type="ECO:0000259" key="1">
    <source>
        <dbReference type="Pfam" id="PF13840"/>
    </source>
</evidence>